<reference evidence="3" key="1">
    <citation type="journal article" date="2019" name="Int. J. Syst. Evol. Microbiol.">
        <title>The Global Catalogue of Microorganisms (GCM) 10K type strain sequencing project: providing services to taxonomists for standard genome sequencing and annotation.</title>
        <authorList>
            <consortium name="The Broad Institute Genomics Platform"/>
            <consortium name="The Broad Institute Genome Sequencing Center for Infectious Disease"/>
            <person name="Wu L."/>
            <person name="Ma J."/>
        </authorList>
    </citation>
    <scope>NUCLEOTIDE SEQUENCE [LARGE SCALE GENOMIC DNA]</scope>
    <source>
        <strain evidence="3">JCM 12165</strain>
    </source>
</reference>
<name>A0ABW4FW96_9PSEU</name>
<dbReference type="GO" id="GO:0008168">
    <property type="term" value="F:methyltransferase activity"/>
    <property type="evidence" value="ECO:0007669"/>
    <property type="project" value="UniProtKB-KW"/>
</dbReference>
<dbReference type="EMBL" id="JBHUCP010000025">
    <property type="protein sequence ID" value="MFD1533317.1"/>
    <property type="molecule type" value="Genomic_DNA"/>
</dbReference>
<evidence type="ECO:0000313" key="3">
    <source>
        <dbReference type="Proteomes" id="UP001597145"/>
    </source>
</evidence>
<comment type="caution">
    <text evidence="2">The sequence shown here is derived from an EMBL/GenBank/DDBJ whole genome shotgun (WGS) entry which is preliminary data.</text>
</comment>
<feature type="domain" description="Methyltransferase" evidence="1">
    <location>
        <begin position="47"/>
        <end position="145"/>
    </location>
</feature>
<dbReference type="Gene3D" id="3.40.50.150">
    <property type="entry name" value="Vaccinia Virus protein VP39"/>
    <property type="match status" value="1"/>
</dbReference>
<keyword evidence="2" id="KW-0489">Methyltransferase</keyword>
<protein>
    <submittedName>
        <fullName evidence="2">Class I SAM-dependent methyltransferase</fullName>
    </submittedName>
</protein>
<evidence type="ECO:0000313" key="2">
    <source>
        <dbReference type="EMBL" id="MFD1533317.1"/>
    </source>
</evidence>
<accession>A0ABW4FW96</accession>
<evidence type="ECO:0000259" key="1">
    <source>
        <dbReference type="Pfam" id="PF13649"/>
    </source>
</evidence>
<proteinExistence type="predicted"/>
<dbReference type="Proteomes" id="UP001597145">
    <property type="component" value="Unassembled WGS sequence"/>
</dbReference>
<dbReference type="SUPFAM" id="SSF53335">
    <property type="entry name" value="S-adenosyl-L-methionine-dependent methyltransferases"/>
    <property type="match status" value="1"/>
</dbReference>
<dbReference type="InterPro" id="IPR029063">
    <property type="entry name" value="SAM-dependent_MTases_sf"/>
</dbReference>
<dbReference type="InterPro" id="IPR041698">
    <property type="entry name" value="Methyltransf_25"/>
</dbReference>
<sequence>MISVTTYATFLRRALREPAMIGAPAPTGAALAAEIAAVVPSTTATTVVELGPGTGPISPVVRARLAPGSRYVAVELDAELVAHLRRTLPWIEMLHGDAADLRTLLADADVGPVDAVVSSLPWTLLPPAKRRDMLAEIAAALAPDGVFATISTLTALPALVRNLREDLDARFEEVVATRPVWRNVPPSRLFVCRRPR</sequence>
<dbReference type="CDD" id="cd02440">
    <property type="entry name" value="AdoMet_MTases"/>
    <property type="match status" value="1"/>
</dbReference>
<gene>
    <name evidence="2" type="ORF">ACFSCY_28220</name>
</gene>
<keyword evidence="3" id="KW-1185">Reference proteome</keyword>
<dbReference type="Pfam" id="PF13649">
    <property type="entry name" value="Methyltransf_25"/>
    <property type="match status" value="1"/>
</dbReference>
<dbReference type="RefSeq" id="WP_343985142.1">
    <property type="nucleotide sequence ID" value="NZ_BAAAJG010000026.1"/>
</dbReference>
<keyword evidence="2" id="KW-0808">Transferase</keyword>
<dbReference type="GO" id="GO:0032259">
    <property type="term" value="P:methylation"/>
    <property type="evidence" value="ECO:0007669"/>
    <property type="project" value="UniProtKB-KW"/>
</dbReference>
<organism evidence="2 3">
    <name type="scientific">Pseudonocardia aurantiaca</name>
    <dbReference type="NCBI Taxonomy" id="75290"/>
    <lineage>
        <taxon>Bacteria</taxon>
        <taxon>Bacillati</taxon>
        <taxon>Actinomycetota</taxon>
        <taxon>Actinomycetes</taxon>
        <taxon>Pseudonocardiales</taxon>
        <taxon>Pseudonocardiaceae</taxon>
        <taxon>Pseudonocardia</taxon>
    </lineage>
</organism>